<accession>A0ABP6Q0L4</accession>
<evidence type="ECO:0008006" key="4">
    <source>
        <dbReference type="Google" id="ProtNLM"/>
    </source>
</evidence>
<organism evidence="2 3">
    <name type="scientific">Actinocorallia longicatena</name>
    <dbReference type="NCBI Taxonomy" id="111803"/>
    <lineage>
        <taxon>Bacteria</taxon>
        <taxon>Bacillati</taxon>
        <taxon>Actinomycetota</taxon>
        <taxon>Actinomycetes</taxon>
        <taxon>Streptosporangiales</taxon>
        <taxon>Thermomonosporaceae</taxon>
        <taxon>Actinocorallia</taxon>
    </lineage>
</organism>
<evidence type="ECO:0000313" key="2">
    <source>
        <dbReference type="EMBL" id="GAA3198969.1"/>
    </source>
</evidence>
<evidence type="ECO:0000256" key="1">
    <source>
        <dbReference type="SAM" id="MobiDB-lite"/>
    </source>
</evidence>
<feature type="region of interest" description="Disordered" evidence="1">
    <location>
        <begin position="210"/>
        <end position="236"/>
    </location>
</feature>
<reference evidence="3" key="1">
    <citation type="journal article" date="2019" name="Int. J. Syst. Evol. Microbiol.">
        <title>The Global Catalogue of Microorganisms (GCM) 10K type strain sequencing project: providing services to taxonomists for standard genome sequencing and annotation.</title>
        <authorList>
            <consortium name="The Broad Institute Genomics Platform"/>
            <consortium name="The Broad Institute Genome Sequencing Center for Infectious Disease"/>
            <person name="Wu L."/>
            <person name="Ma J."/>
        </authorList>
    </citation>
    <scope>NUCLEOTIDE SEQUENCE [LARGE SCALE GENOMIC DNA]</scope>
    <source>
        <strain evidence="3">JCM 9377</strain>
    </source>
</reference>
<gene>
    <name evidence="2" type="ORF">GCM10010468_11020</name>
</gene>
<name>A0ABP6Q0L4_9ACTN</name>
<proteinExistence type="predicted"/>
<sequence length="254" mass="27349">MSELRTALVGLARDKATGNVRVGHEGVVHLVAGAAVFAECVFVPGLGRMLSSSGRLREADWRAVQASGSAEDFLGRAELEGYGLIALFDAAYYLLGSDAPVEFSEGDPFWLAPLRGVPIETLYYETGRRRERLDQAWPSAVLDDAPVVPVRRVRRQRVMLTGLQAELLLNADGRLDAAGLARELGHTRYGCTLAVRGLAASGLVAVPPGSARRRIGGAPRGRPDRADGSPGPQKWAEVDQSLLLRLTDALRELE</sequence>
<evidence type="ECO:0000313" key="3">
    <source>
        <dbReference type="Proteomes" id="UP001501237"/>
    </source>
</evidence>
<keyword evidence="3" id="KW-1185">Reference proteome</keyword>
<dbReference type="Proteomes" id="UP001501237">
    <property type="component" value="Unassembled WGS sequence"/>
</dbReference>
<comment type="caution">
    <text evidence="2">The sequence shown here is derived from an EMBL/GenBank/DDBJ whole genome shotgun (WGS) entry which is preliminary data.</text>
</comment>
<dbReference type="EMBL" id="BAAAUV010000002">
    <property type="protein sequence ID" value="GAA3198969.1"/>
    <property type="molecule type" value="Genomic_DNA"/>
</dbReference>
<protein>
    <recommendedName>
        <fullName evidence="4">Transcriptional regulator</fullName>
    </recommendedName>
</protein>
<dbReference type="RefSeq" id="WP_344822826.1">
    <property type="nucleotide sequence ID" value="NZ_BAAAUV010000002.1"/>
</dbReference>